<reference evidence="2" key="1">
    <citation type="submission" date="2015-01" db="EMBL/GenBank/DDBJ databases">
        <authorList>
            <person name="Aksoy S."/>
            <person name="Warren W."/>
            <person name="Wilson R.K."/>
        </authorList>
    </citation>
    <scope>NUCLEOTIDE SEQUENCE [LARGE SCALE GENOMIC DNA]</scope>
    <source>
        <strain evidence="2">IAEA</strain>
    </source>
</reference>
<dbReference type="EMBL" id="JXJN01022443">
    <property type="status" value="NOT_ANNOTATED_CDS"/>
    <property type="molecule type" value="Genomic_DNA"/>
</dbReference>
<dbReference type="Proteomes" id="UP000092460">
    <property type="component" value="Unassembled WGS sequence"/>
</dbReference>
<name>A0A1B0BY05_9MUSC</name>
<keyword evidence="2" id="KW-1185">Reference proteome</keyword>
<proteinExistence type="predicted"/>
<protein>
    <submittedName>
        <fullName evidence="1">Uncharacterized protein</fullName>
    </submittedName>
</protein>
<dbReference type="VEuPathDB" id="VectorBase:GPPI043870"/>
<dbReference type="EnsemblMetazoa" id="GPPI043870-RA">
    <property type="protein sequence ID" value="GPPI043870-PA"/>
    <property type="gene ID" value="GPPI043870"/>
</dbReference>
<evidence type="ECO:0000313" key="1">
    <source>
        <dbReference type="EnsemblMetazoa" id="GPPI043870-PA"/>
    </source>
</evidence>
<accession>A0A1B0BY05</accession>
<sequence length="355" mass="39746">MPSKKTYKCNACDRGIRSLAFIKYDVCQLCVHSSCAELSDRGLKTIKGRQVESFICVSEYIDLGKKAADNSLNNMIKELKLSVDSTIQEMRLELKQSAVSEIWLDCNISDRAVNLPANVFWGSDGLSKSGGVGMFMSWALNFEVAFRITMVEQCEPLFMELYFSQSIIWFEESHSYSLYKHTNILVAGEFNYNLSDIHKSSSMRGLSLRFELSIVHSSKPMRFDVANNSTSLLDYFLVSDISMISLAGQVQCPIISDYALIIVSLKFKRLLKSALVVPIPKSGIVDNVDDFQSISILPAISQIVEYITKDQIFLVTTARIYISQYAFQQGSSALISLNLSTAAKCFQISTAFDPM</sequence>
<evidence type="ECO:0000313" key="2">
    <source>
        <dbReference type="Proteomes" id="UP000092460"/>
    </source>
</evidence>
<dbReference type="AlphaFoldDB" id="A0A1B0BY05"/>
<organism evidence="1 2">
    <name type="scientific">Glossina palpalis gambiensis</name>
    <dbReference type="NCBI Taxonomy" id="67801"/>
    <lineage>
        <taxon>Eukaryota</taxon>
        <taxon>Metazoa</taxon>
        <taxon>Ecdysozoa</taxon>
        <taxon>Arthropoda</taxon>
        <taxon>Hexapoda</taxon>
        <taxon>Insecta</taxon>
        <taxon>Pterygota</taxon>
        <taxon>Neoptera</taxon>
        <taxon>Endopterygota</taxon>
        <taxon>Diptera</taxon>
        <taxon>Brachycera</taxon>
        <taxon>Muscomorpha</taxon>
        <taxon>Hippoboscoidea</taxon>
        <taxon>Glossinidae</taxon>
        <taxon>Glossina</taxon>
    </lineage>
</organism>
<reference evidence="1" key="2">
    <citation type="submission" date="2020-05" db="UniProtKB">
        <authorList>
            <consortium name="EnsemblMetazoa"/>
        </authorList>
    </citation>
    <scope>IDENTIFICATION</scope>
    <source>
        <strain evidence="1">IAEA</strain>
    </source>
</reference>